<protein>
    <submittedName>
        <fullName evidence="2">Uncharacterized protein</fullName>
    </submittedName>
</protein>
<dbReference type="EMBL" id="CP037421">
    <property type="protein sequence ID" value="QDT28413.1"/>
    <property type="molecule type" value="Genomic_DNA"/>
</dbReference>
<accession>A0A517Q9W2</accession>
<keyword evidence="1" id="KW-0472">Membrane</keyword>
<keyword evidence="1" id="KW-1133">Transmembrane helix</keyword>
<name>A0A517Q9W2_9PLAN</name>
<evidence type="ECO:0000256" key="1">
    <source>
        <dbReference type="SAM" id="Phobius"/>
    </source>
</evidence>
<organism evidence="2 3">
    <name type="scientific">Gimesia panareensis</name>
    <dbReference type="NCBI Taxonomy" id="2527978"/>
    <lineage>
        <taxon>Bacteria</taxon>
        <taxon>Pseudomonadati</taxon>
        <taxon>Planctomycetota</taxon>
        <taxon>Planctomycetia</taxon>
        <taxon>Planctomycetales</taxon>
        <taxon>Planctomycetaceae</taxon>
        <taxon>Gimesia</taxon>
    </lineage>
</organism>
<keyword evidence="1" id="KW-0812">Transmembrane</keyword>
<reference evidence="2 3" key="1">
    <citation type="submission" date="2019-03" db="EMBL/GenBank/DDBJ databases">
        <title>Deep-cultivation of Planctomycetes and their phenomic and genomic characterization uncovers novel biology.</title>
        <authorList>
            <person name="Wiegand S."/>
            <person name="Jogler M."/>
            <person name="Boedeker C."/>
            <person name="Pinto D."/>
            <person name="Vollmers J."/>
            <person name="Rivas-Marin E."/>
            <person name="Kohn T."/>
            <person name="Peeters S.H."/>
            <person name="Heuer A."/>
            <person name="Rast P."/>
            <person name="Oberbeckmann S."/>
            <person name="Bunk B."/>
            <person name="Jeske O."/>
            <person name="Meyerdierks A."/>
            <person name="Storesund J.E."/>
            <person name="Kallscheuer N."/>
            <person name="Luecker S."/>
            <person name="Lage O.M."/>
            <person name="Pohl T."/>
            <person name="Merkel B.J."/>
            <person name="Hornburger P."/>
            <person name="Mueller R.-W."/>
            <person name="Bruemmer F."/>
            <person name="Labrenz M."/>
            <person name="Spormann A.M."/>
            <person name="Op den Camp H."/>
            <person name="Overmann J."/>
            <person name="Amann R."/>
            <person name="Jetten M.S.M."/>
            <person name="Mascher T."/>
            <person name="Medema M.H."/>
            <person name="Devos D.P."/>
            <person name="Kaster A.-K."/>
            <person name="Ovreas L."/>
            <person name="Rohde M."/>
            <person name="Galperin M.Y."/>
            <person name="Jogler C."/>
        </authorList>
    </citation>
    <scope>NUCLEOTIDE SEQUENCE [LARGE SCALE GENOMIC DNA]</scope>
    <source>
        <strain evidence="2 3">Enr10</strain>
    </source>
</reference>
<dbReference type="AlphaFoldDB" id="A0A517Q9W2"/>
<feature type="transmembrane region" description="Helical" evidence="1">
    <location>
        <begin position="154"/>
        <end position="170"/>
    </location>
</feature>
<evidence type="ECO:0000313" key="3">
    <source>
        <dbReference type="Proteomes" id="UP000315647"/>
    </source>
</evidence>
<evidence type="ECO:0000313" key="2">
    <source>
        <dbReference type="EMBL" id="QDT28413.1"/>
    </source>
</evidence>
<sequence>MAEKYYIECDCGKRARVELHEAGMDKRCQACQQMVRVPDTITLQQSSGDNYPLLRPLEKILATLREGEPPFDGLCHHCECRDADILIPVKLRILIERYMKDDGGIRPTITGGVKLVASAAEEYWKEVWFPLLLCSECQKEYIEDREQRRRKRRWELLGLFALLGAFLVFAYFFTAIVALCSLFFWLLLAFCWASQFRNRIKLQAWQLPWLEEIRWVSEALAMEDEYNLETGKTLDLRKIRHIIEGSENTDDNLSPIQWWMQQFKRSYFEIP</sequence>
<gene>
    <name evidence="2" type="ORF">Enr10x_37550</name>
</gene>
<dbReference type="Proteomes" id="UP000315647">
    <property type="component" value="Chromosome"/>
</dbReference>
<keyword evidence="3" id="KW-1185">Reference proteome</keyword>
<proteinExistence type="predicted"/>